<feature type="region of interest" description="Disordered" evidence="1">
    <location>
        <begin position="185"/>
        <end position="399"/>
    </location>
</feature>
<dbReference type="AlphaFoldDB" id="K0R1C4"/>
<evidence type="ECO:0000313" key="3">
    <source>
        <dbReference type="Proteomes" id="UP000266841"/>
    </source>
</evidence>
<comment type="caution">
    <text evidence="2">The sequence shown here is derived from an EMBL/GenBank/DDBJ whole genome shotgun (WGS) entry which is preliminary data.</text>
</comment>
<feature type="compositionally biased region" description="Polar residues" evidence="1">
    <location>
        <begin position="334"/>
        <end position="349"/>
    </location>
</feature>
<evidence type="ECO:0000256" key="1">
    <source>
        <dbReference type="SAM" id="MobiDB-lite"/>
    </source>
</evidence>
<dbReference type="EMBL" id="AGNL01048343">
    <property type="protein sequence ID" value="EJK45680.1"/>
    <property type="molecule type" value="Genomic_DNA"/>
</dbReference>
<feature type="compositionally biased region" description="Basic and acidic residues" evidence="1">
    <location>
        <begin position="269"/>
        <end position="281"/>
    </location>
</feature>
<proteinExistence type="predicted"/>
<name>K0R1C4_THAOC</name>
<dbReference type="Proteomes" id="UP000266841">
    <property type="component" value="Unassembled WGS sequence"/>
</dbReference>
<feature type="compositionally biased region" description="Basic residues" evidence="1">
    <location>
        <begin position="468"/>
        <end position="482"/>
    </location>
</feature>
<accession>K0R1C4</accession>
<sequence>MPPKRSKQNPMSRGSFLTPIYANLVKVHNEIRDAHSHSYSVAEISSDQSFANGGQPHRVRVAVATTTQLLATVCGRSVSLRARDAEARASLAPLSFQFFNQTKSKLKVAWPRTSDLDRSSGPVCRLWEAGGASSMATAHRPVATPAMHSTLWRSRGRRQPPTSEAAVADERRGVLVLVVAHSPLTSAGRKGREQRHRQAPGRLKNQPLDPRFAAARVVRASRTMSASSSRGRSAIGMTPPRPCGGGRSRRKDSSRPEGPFEEVGVLGGTDREGGRYDEEPAVKISSGRDSSTRTPQEFKAGSPVRISMVRRERANSQIEGESEGSDGGARPRVTRSQPSNTSEDPSQISSRRDFLKRRTTTTFLTRTGHVVRGVRPGRERDHDEISGKTPTDDRPRGMGYRGPCPAPSRAVKETWEGARVVLAVGLWRPASEAGRCRDATGRGTRCCADDEGRRGPGCFAVDGLGSKGPRRRARRRSRRQNG</sequence>
<organism evidence="2 3">
    <name type="scientific">Thalassiosira oceanica</name>
    <name type="common">Marine diatom</name>
    <dbReference type="NCBI Taxonomy" id="159749"/>
    <lineage>
        <taxon>Eukaryota</taxon>
        <taxon>Sar</taxon>
        <taxon>Stramenopiles</taxon>
        <taxon>Ochrophyta</taxon>
        <taxon>Bacillariophyta</taxon>
        <taxon>Coscinodiscophyceae</taxon>
        <taxon>Thalassiosirophycidae</taxon>
        <taxon>Thalassiosirales</taxon>
        <taxon>Thalassiosiraceae</taxon>
        <taxon>Thalassiosira</taxon>
    </lineage>
</organism>
<protein>
    <submittedName>
        <fullName evidence="2">Uncharacterized protein</fullName>
    </submittedName>
</protein>
<keyword evidence="3" id="KW-1185">Reference proteome</keyword>
<feature type="region of interest" description="Disordered" evidence="1">
    <location>
        <begin position="434"/>
        <end position="482"/>
    </location>
</feature>
<feature type="compositionally biased region" description="Low complexity" evidence="1">
    <location>
        <begin position="211"/>
        <end position="234"/>
    </location>
</feature>
<feature type="compositionally biased region" description="Basic and acidic residues" evidence="1">
    <location>
        <begin position="376"/>
        <end position="396"/>
    </location>
</feature>
<evidence type="ECO:0000313" key="2">
    <source>
        <dbReference type="EMBL" id="EJK45680.1"/>
    </source>
</evidence>
<gene>
    <name evidence="2" type="ORF">THAOC_35696</name>
</gene>
<reference evidence="2 3" key="1">
    <citation type="journal article" date="2012" name="Genome Biol.">
        <title>Genome and low-iron response of an oceanic diatom adapted to chronic iron limitation.</title>
        <authorList>
            <person name="Lommer M."/>
            <person name="Specht M."/>
            <person name="Roy A.S."/>
            <person name="Kraemer L."/>
            <person name="Andreson R."/>
            <person name="Gutowska M.A."/>
            <person name="Wolf J."/>
            <person name="Bergner S.V."/>
            <person name="Schilhabel M.B."/>
            <person name="Klostermeier U.C."/>
            <person name="Beiko R.G."/>
            <person name="Rosenstiel P."/>
            <person name="Hippler M."/>
            <person name="Laroche J."/>
        </authorList>
    </citation>
    <scope>NUCLEOTIDE SEQUENCE [LARGE SCALE GENOMIC DNA]</scope>
    <source>
        <strain evidence="2 3">CCMP1005</strain>
    </source>
</reference>